<dbReference type="EMBL" id="JAUJYN010000004">
    <property type="protein sequence ID" value="KAK1273883.1"/>
    <property type="molecule type" value="Genomic_DNA"/>
</dbReference>
<comment type="subcellular location">
    <subcellularLocation>
        <location evidence="1 5 6">Nucleus</location>
    </subcellularLocation>
</comment>
<dbReference type="PROSITE" id="PS50071">
    <property type="entry name" value="HOMEOBOX_2"/>
    <property type="match status" value="1"/>
</dbReference>
<dbReference type="GO" id="GO:0005634">
    <property type="term" value="C:nucleus"/>
    <property type="evidence" value="ECO:0007669"/>
    <property type="project" value="UniProtKB-SubCell"/>
</dbReference>
<dbReference type="Pfam" id="PF00046">
    <property type="entry name" value="Homeodomain"/>
    <property type="match status" value="1"/>
</dbReference>
<evidence type="ECO:0000256" key="1">
    <source>
        <dbReference type="ARBA" id="ARBA00004123"/>
    </source>
</evidence>
<comment type="caution">
    <text evidence="9">The sequence shown here is derived from an EMBL/GenBank/DDBJ whole genome shotgun (WGS) entry which is preliminary data.</text>
</comment>
<keyword evidence="2 7" id="KW-0805">Transcription regulation</keyword>
<reference evidence="9" key="1">
    <citation type="journal article" date="2023" name="Nat. Commun.">
        <title>Diploid and tetraploid genomes of Acorus and the evolution of monocots.</title>
        <authorList>
            <person name="Ma L."/>
            <person name="Liu K.W."/>
            <person name="Li Z."/>
            <person name="Hsiao Y.Y."/>
            <person name="Qi Y."/>
            <person name="Fu T."/>
            <person name="Tang G.D."/>
            <person name="Zhang D."/>
            <person name="Sun W.H."/>
            <person name="Liu D.K."/>
            <person name="Li Y."/>
            <person name="Chen G.Z."/>
            <person name="Liu X.D."/>
            <person name="Liao X.Y."/>
            <person name="Jiang Y.T."/>
            <person name="Yu X."/>
            <person name="Hao Y."/>
            <person name="Huang J."/>
            <person name="Zhao X.W."/>
            <person name="Ke S."/>
            <person name="Chen Y.Y."/>
            <person name="Wu W.L."/>
            <person name="Hsu J.L."/>
            <person name="Lin Y.F."/>
            <person name="Huang M.D."/>
            <person name="Li C.Y."/>
            <person name="Huang L."/>
            <person name="Wang Z.W."/>
            <person name="Zhao X."/>
            <person name="Zhong W.Y."/>
            <person name="Peng D.H."/>
            <person name="Ahmad S."/>
            <person name="Lan S."/>
            <person name="Zhang J.S."/>
            <person name="Tsai W.C."/>
            <person name="Van de Peer Y."/>
            <person name="Liu Z.J."/>
        </authorList>
    </citation>
    <scope>NUCLEOTIDE SEQUENCE</scope>
    <source>
        <strain evidence="9">SCP</strain>
    </source>
</reference>
<evidence type="ECO:0000256" key="2">
    <source>
        <dbReference type="ARBA" id="ARBA00023015"/>
    </source>
</evidence>
<feature type="domain" description="Homeobox" evidence="8">
    <location>
        <begin position="47"/>
        <end position="95"/>
    </location>
</feature>
<name>A0AAV9BAV1_ACOGR</name>
<evidence type="ECO:0000256" key="7">
    <source>
        <dbReference type="RuleBase" id="RU369038"/>
    </source>
</evidence>
<keyword evidence="5 6" id="KW-0539">Nucleus</keyword>
<evidence type="ECO:0000256" key="5">
    <source>
        <dbReference type="PROSITE-ProRule" id="PRU00108"/>
    </source>
</evidence>
<gene>
    <name evidence="9" type="ORF">QJS04_geneDACA013303</name>
</gene>
<feature type="DNA-binding region" description="Homeobox" evidence="5">
    <location>
        <begin position="49"/>
        <end position="96"/>
    </location>
</feature>
<dbReference type="InterPro" id="IPR001356">
    <property type="entry name" value="HD"/>
</dbReference>
<keyword evidence="3 7" id="KW-0804">Transcription</keyword>
<reference evidence="9" key="2">
    <citation type="submission" date="2023-06" db="EMBL/GenBank/DDBJ databases">
        <authorList>
            <person name="Ma L."/>
            <person name="Liu K.-W."/>
            <person name="Li Z."/>
            <person name="Hsiao Y.-Y."/>
            <person name="Qi Y."/>
            <person name="Fu T."/>
            <person name="Tang G."/>
            <person name="Zhang D."/>
            <person name="Sun W.-H."/>
            <person name="Liu D.-K."/>
            <person name="Li Y."/>
            <person name="Chen G.-Z."/>
            <person name="Liu X.-D."/>
            <person name="Liao X.-Y."/>
            <person name="Jiang Y.-T."/>
            <person name="Yu X."/>
            <person name="Hao Y."/>
            <person name="Huang J."/>
            <person name="Zhao X.-W."/>
            <person name="Ke S."/>
            <person name="Chen Y.-Y."/>
            <person name="Wu W.-L."/>
            <person name="Hsu J.-L."/>
            <person name="Lin Y.-F."/>
            <person name="Huang M.-D."/>
            <person name="Li C.-Y."/>
            <person name="Huang L."/>
            <person name="Wang Z.-W."/>
            <person name="Zhao X."/>
            <person name="Zhong W.-Y."/>
            <person name="Peng D.-H."/>
            <person name="Ahmad S."/>
            <person name="Lan S."/>
            <person name="Zhang J.-S."/>
            <person name="Tsai W.-C."/>
            <person name="Van De Peer Y."/>
            <person name="Liu Z.-J."/>
        </authorList>
    </citation>
    <scope>NUCLEOTIDE SEQUENCE</scope>
    <source>
        <strain evidence="9">SCP</strain>
        <tissue evidence="9">Leaves</tissue>
    </source>
</reference>
<accession>A0AAV9BAV1</accession>
<evidence type="ECO:0000256" key="6">
    <source>
        <dbReference type="RuleBase" id="RU000682"/>
    </source>
</evidence>
<dbReference type="InterPro" id="IPR009057">
    <property type="entry name" value="Homeodomain-like_sf"/>
</dbReference>
<evidence type="ECO:0000313" key="10">
    <source>
        <dbReference type="Proteomes" id="UP001179952"/>
    </source>
</evidence>
<comment type="similarity">
    <text evidence="4 7">Belongs to the HD-ZIP homeobox family. Class I subfamily.</text>
</comment>
<evidence type="ECO:0000256" key="3">
    <source>
        <dbReference type="ARBA" id="ARBA00023163"/>
    </source>
</evidence>
<dbReference type="Proteomes" id="UP001179952">
    <property type="component" value="Unassembled WGS sequence"/>
</dbReference>
<dbReference type="GO" id="GO:0045893">
    <property type="term" value="P:positive regulation of DNA-templated transcription"/>
    <property type="evidence" value="ECO:0007669"/>
    <property type="project" value="TreeGrafter"/>
</dbReference>
<dbReference type="PANTHER" id="PTHR24326">
    <property type="entry name" value="HOMEOBOX-LEUCINE ZIPPER PROTEIN"/>
    <property type="match status" value="1"/>
</dbReference>
<dbReference type="SMART" id="SM00389">
    <property type="entry name" value="HOX"/>
    <property type="match status" value="1"/>
</dbReference>
<sequence length="126" mass="14575">MDSGRLIFDSSDDNVFFFGDGGYGFHGSKRRPFFSSPDDYVEEYYDEQLPEKKRRLTPEQVHLLEMSFEVENKLEPDRKAQLAEKLGLQPRQVTVCMVPESKGPLEDEATRERLSLPQVLLRLPPL</sequence>
<dbReference type="SUPFAM" id="SSF46689">
    <property type="entry name" value="Homeodomain-like"/>
    <property type="match status" value="1"/>
</dbReference>
<dbReference type="PANTHER" id="PTHR24326:SF497">
    <property type="entry name" value="HOMEOBOX-LEUCINE ZIPPER PROTEIN HAT5"/>
    <property type="match status" value="1"/>
</dbReference>
<comment type="function">
    <text evidence="7">Transcription factor.</text>
</comment>
<dbReference type="GO" id="GO:0000981">
    <property type="term" value="F:DNA-binding transcription factor activity, RNA polymerase II-specific"/>
    <property type="evidence" value="ECO:0007669"/>
    <property type="project" value="UniProtKB-UniRule"/>
</dbReference>
<evidence type="ECO:0000259" key="8">
    <source>
        <dbReference type="PROSITE" id="PS50071"/>
    </source>
</evidence>
<protein>
    <recommendedName>
        <fullName evidence="7">Homeobox-leucine zipper protein</fullName>
    </recommendedName>
    <alternativeName>
        <fullName evidence="7">HD-ZIP protein</fullName>
    </alternativeName>
    <alternativeName>
        <fullName evidence="7">Homeodomain transcription factor</fullName>
    </alternativeName>
</protein>
<organism evidence="9 10">
    <name type="scientific">Acorus gramineus</name>
    <name type="common">Dwarf sweet flag</name>
    <dbReference type="NCBI Taxonomy" id="55184"/>
    <lineage>
        <taxon>Eukaryota</taxon>
        <taxon>Viridiplantae</taxon>
        <taxon>Streptophyta</taxon>
        <taxon>Embryophyta</taxon>
        <taxon>Tracheophyta</taxon>
        <taxon>Spermatophyta</taxon>
        <taxon>Magnoliopsida</taxon>
        <taxon>Liliopsida</taxon>
        <taxon>Acoraceae</taxon>
        <taxon>Acorus</taxon>
    </lineage>
</organism>
<evidence type="ECO:0000313" key="9">
    <source>
        <dbReference type="EMBL" id="KAK1273883.1"/>
    </source>
</evidence>
<keyword evidence="5 6" id="KW-0371">Homeobox</keyword>
<dbReference type="CDD" id="cd00086">
    <property type="entry name" value="homeodomain"/>
    <property type="match status" value="1"/>
</dbReference>
<dbReference type="Gene3D" id="1.10.10.60">
    <property type="entry name" value="Homeodomain-like"/>
    <property type="match status" value="1"/>
</dbReference>
<evidence type="ECO:0000256" key="4">
    <source>
        <dbReference type="ARBA" id="ARBA00025748"/>
    </source>
</evidence>
<keyword evidence="10" id="KW-1185">Reference proteome</keyword>
<dbReference type="AlphaFoldDB" id="A0AAV9BAV1"/>
<dbReference type="GO" id="GO:0043565">
    <property type="term" value="F:sequence-specific DNA binding"/>
    <property type="evidence" value="ECO:0007669"/>
    <property type="project" value="TreeGrafter"/>
</dbReference>
<dbReference type="InterPro" id="IPR045224">
    <property type="entry name" value="HDZip_class_I_plant"/>
</dbReference>
<proteinExistence type="inferred from homology"/>
<keyword evidence="5 6" id="KW-0238">DNA-binding</keyword>